<dbReference type="SUPFAM" id="SSF53850">
    <property type="entry name" value="Periplasmic binding protein-like II"/>
    <property type="match status" value="1"/>
</dbReference>
<reference evidence="1 2" key="1">
    <citation type="submission" date="2019-11" db="EMBL/GenBank/DDBJ databases">
        <authorList>
            <person name="Criscuolo A."/>
        </authorList>
    </citation>
    <scope>NUCLEOTIDE SEQUENCE [LARGE SCALE GENOMIC DNA]</scope>
    <source>
        <strain evidence="1">CIP111667</strain>
    </source>
</reference>
<accession>A0A7M4DFE3</accession>
<dbReference type="InterPro" id="IPR006059">
    <property type="entry name" value="SBP"/>
</dbReference>
<keyword evidence="2" id="KW-1185">Reference proteome</keyword>
<evidence type="ECO:0000313" key="2">
    <source>
        <dbReference type="Proteomes" id="UP000419743"/>
    </source>
</evidence>
<sequence>MSPITSQSRFTPSRRALLLGGAGFGALTLAACGGFVNDDDGGGSGDESGSGDGGGTVTAYLSTEQNTGIEPLVEPFTADSGVELDITSVAVPDMNQQLAVQLSSGTAADIFRVSPGYSSNVAAGVLGSGGDLLDLSDAAWAASIDDGTRALSDVDGKTFAFPVARNSLVMAYNLAVFDELGLEPPTTWTELLEVCQALTDSGRTAISHGLSGGAIYLQFYVYILAGTLLYGPNPDLDAQMRAGETSFTDEPGWTEVFTKYLELRDKGYFTDGALGVSPDQAMQDLATGAAGMTVLSNSGLPALYEYSETGAEAFSILAMPAGDDADATLMPTAPDFLAVNAAAANPDGARALLEFLAEPANVETYASALAVLPGLDVGAQVDNPALEPVLPLVDAGRTVSYANYLWPNGDVQQTMLQSGQQLYADEITIADLLTQMDAEYAKGTP</sequence>
<dbReference type="EMBL" id="CACRYJ010000014">
    <property type="protein sequence ID" value="VZO35636.1"/>
    <property type="molecule type" value="Genomic_DNA"/>
</dbReference>
<dbReference type="Gene3D" id="3.40.190.10">
    <property type="entry name" value="Periplasmic binding protein-like II"/>
    <property type="match status" value="2"/>
</dbReference>
<dbReference type="PANTHER" id="PTHR43649">
    <property type="entry name" value="ARABINOSE-BINDING PROTEIN-RELATED"/>
    <property type="match status" value="1"/>
</dbReference>
<comment type="caution">
    <text evidence="1">The sequence shown here is derived from an EMBL/GenBank/DDBJ whole genome shotgun (WGS) entry which is preliminary data.</text>
</comment>
<proteinExistence type="predicted"/>
<evidence type="ECO:0000313" key="1">
    <source>
        <dbReference type="EMBL" id="VZO35636.1"/>
    </source>
</evidence>
<name>A0A7M4DFE3_9MICO</name>
<dbReference type="Pfam" id="PF13416">
    <property type="entry name" value="SBP_bac_8"/>
    <property type="match status" value="1"/>
</dbReference>
<protein>
    <submittedName>
        <fullName evidence="1">Bacterial extracellular solute-binding protein</fullName>
    </submittedName>
</protein>
<organism evidence="1 2">
    <name type="scientific">Occultella aeris</name>
    <dbReference type="NCBI Taxonomy" id="2761496"/>
    <lineage>
        <taxon>Bacteria</taxon>
        <taxon>Bacillati</taxon>
        <taxon>Actinomycetota</taxon>
        <taxon>Actinomycetes</taxon>
        <taxon>Micrococcales</taxon>
        <taxon>Ruaniaceae</taxon>
        <taxon>Occultella</taxon>
    </lineage>
</organism>
<dbReference type="RefSeq" id="WP_156739549.1">
    <property type="nucleotide sequence ID" value="NZ_CACRYJ010000014.1"/>
</dbReference>
<dbReference type="PANTHER" id="PTHR43649:SF12">
    <property type="entry name" value="DIACETYLCHITOBIOSE BINDING PROTEIN DASA"/>
    <property type="match status" value="1"/>
</dbReference>
<gene>
    <name evidence="1" type="ORF">HALOF300_00834</name>
</gene>
<dbReference type="InterPro" id="IPR050490">
    <property type="entry name" value="Bact_solute-bd_prot1"/>
</dbReference>
<dbReference type="Proteomes" id="UP000419743">
    <property type="component" value="Unassembled WGS sequence"/>
</dbReference>
<dbReference type="AlphaFoldDB" id="A0A7M4DFE3"/>